<name>A0A0M4RNU9_9MICC</name>
<dbReference type="AlphaFoldDB" id="A0A0M4RNU9"/>
<feature type="region of interest" description="Disordered" evidence="1">
    <location>
        <begin position="1"/>
        <end position="24"/>
    </location>
</feature>
<evidence type="ECO:0000313" key="2">
    <source>
        <dbReference type="EMBL" id="ALE92408.1"/>
    </source>
</evidence>
<accession>A0A0M4RNU9</accession>
<organism evidence="2 3">
    <name type="scientific">Arthrobacter alpinus</name>
    <dbReference type="NCBI Taxonomy" id="656366"/>
    <lineage>
        <taxon>Bacteria</taxon>
        <taxon>Bacillati</taxon>
        <taxon>Actinomycetota</taxon>
        <taxon>Actinomycetes</taxon>
        <taxon>Micrococcales</taxon>
        <taxon>Micrococcaceae</taxon>
        <taxon>Arthrobacter</taxon>
    </lineage>
</organism>
<evidence type="ECO:0000256" key="1">
    <source>
        <dbReference type="SAM" id="MobiDB-lite"/>
    </source>
</evidence>
<gene>
    <name evidence="2" type="ORF">AOC05_08900</name>
</gene>
<proteinExistence type="predicted"/>
<dbReference type="EMBL" id="CP012677">
    <property type="protein sequence ID" value="ALE92408.1"/>
    <property type="molecule type" value="Genomic_DNA"/>
</dbReference>
<dbReference type="Proteomes" id="UP000062833">
    <property type="component" value="Chromosome"/>
</dbReference>
<sequence>MGEFGKREGTLPAVRRNGGQHDSLTGVFDIEKGFAGRKSQVHTPHQQFGFVQRPGTAVEPG</sequence>
<protein>
    <submittedName>
        <fullName evidence="2">Uncharacterized protein</fullName>
    </submittedName>
</protein>
<keyword evidence="3" id="KW-1185">Reference proteome</keyword>
<evidence type="ECO:0000313" key="3">
    <source>
        <dbReference type="Proteomes" id="UP000062833"/>
    </source>
</evidence>
<reference evidence="3" key="1">
    <citation type="submission" date="2015-09" db="EMBL/GenBank/DDBJ databases">
        <title>Complete genome of Arthrobacter alpinus strain R3.8.</title>
        <authorList>
            <person name="See-Too W.S."/>
            <person name="Chan K.G."/>
        </authorList>
    </citation>
    <scope>NUCLEOTIDE SEQUENCE [LARGE SCALE GENOMIC DNA]</scope>
    <source>
        <strain evidence="3">R3.8</strain>
    </source>
</reference>
<dbReference type="KEGG" id="aaq:AOC05_08900"/>